<sequence length="423" mass="46788">MKRKFSLLSLILLSCSSQAATNIQPKIDPYTYLLYGAKTESNVHIDVKTFTGNIGNYGYNPSINVSTSAADQVNKYNVTVNQIFNGIEDLKQALHQPDGFTDDDFIDFLAHQYVPKLKLTPRSLKHGTAEVTEEDTNIDTVSCDFVGLFNSSNSKVFKTHSVPVDGAKYQSTFSCTFNALQKNDVVYDISLDYGGIVFQPHFSKETTKGYRVVFLEGDNHFSKETIPNGTVVPMVYLNYSFKDVQPEAIAAHPTGPNTHFKYFIDKASGIAEFDDLSERITIKNSVSAVIDSLSALGYTASAETVGTQNEANLIFTKRDLPSNVRAGAVWDSTLNKNVIWIDNYDELTSQHFNIGNSYQRQTPTITHEIAHVIGLPHQQEKINSITSGAAYITGDKLAPSLSANKQNIVFSYVDSQSLHSLSE</sequence>
<feature type="chain" id="PRO_5044287118" description="Peptidase M10 metallopeptidase domain-containing protein" evidence="1">
    <location>
        <begin position="20"/>
        <end position="423"/>
    </location>
</feature>
<protein>
    <recommendedName>
        <fullName evidence="4">Peptidase M10 metallopeptidase domain-containing protein</fullName>
    </recommendedName>
</protein>
<dbReference type="AlphaFoldDB" id="A0AB35MTV9"/>
<evidence type="ECO:0000256" key="1">
    <source>
        <dbReference type="SAM" id="SignalP"/>
    </source>
</evidence>
<reference evidence="2" key="1">
    <citation type="submission" date="2023-07" db="EMBL/GenBank/DDBJ databases">
        <title>Genome content predicts the carbon catabolic preferences of heterotrophic bacteria.</title>
        <authorList>
            <person name="Gralka M."/>
        </authorList>
    </citation>
    <scope>NUCLEOTIDE SEQUENCE</scope>
    <source>
        <strain evidence="2">6E02</strain>
    </source>
</reference>
<evidence type="ECO:0008006" key="4">
    <source>
        <dbReference type="Google" id="ProtNLM"/>
    </source>
</evidence>
<accession>A0AB35MTV9</accession>
<dbReference type="SUPFAM" id="SSF55486">
    <property type="entry name" value="Metalloproteases ('zincins'), catalytic domain"/>
    <property type="match status" value="1"/>
</dbReference>
<evidence type="ECO:0000313" key="2">
    <source>
        <dbReference type="EMBL" id="MDP2499891.1"/>
    </source>
</evidence>
<dbReference type="PROSITE" id="PS51257">
    <property type="entry name" value="PROKAR_LIPOPROTEIN"/>
    <property type="match status" value="1"/>
</dbReference>
<evidence type="ECO:0000313" key="3">
    <source>
        <dbReference type="Proteomes" id="UP001177935"/>
    </source>
</evidence>
<dbReference type="GO" id="GO:0008237">
    <property type="term" value="F:metallopeptidase activity"/>
    <property type="evidence" value="ECO:0007669"/>
    <property type="project" value="InterPro"/>
</dbReference>
<dbReference type="Gene3D" id="3.40.390.10">
    <property type="entry name" value="Collagenase (Catalytic Domain)"/>
    <property type="match status" value="1"/>
</dbReference>
<name>A0AB35MTV9_VIBSP</name>
<comment type="caution">
    <text evidence="2">The sequence shown here is derived from an EMBL/GenBank/DDBJ whole genome shotgun (WGS) entry which is preliminary data.</text>
</comment>
<dbReference type="Proteomes" id="UP001177935">
    <property type="component" value="Unassembled WGS sequence"/>
</dbReference>
<organism evidence="2 3">
    <name type="scientific">Vibrio splendidus</name>
    <dbReference type="NCBI Taxonomy" id="29497"/>
    <lineage>
        <taxon>Bacteria</taxon>
        <taxon>Pseudomonadati</taxon>
        <taxon>Pseudomonadota</taxon>
        <taxon>Gammaproteobacteria</taxon>
        <taxon>Vibrionales</taxon>
        <taxon>Vibrionaceae</taxon>
        <taxon>Vibrio</taxon>
    </lineage>
</organism>
<dbReference type="RefSeq" id="WP_004732797.1">
    <property type="nucleotide sequence ID" value="NZ_CAWNUI010000081.1"/>
</dbReference>
<feature type="signal peptide" evidence="1">
    <location>
        <begin position="1"/>
        <end position="19"/>
    </location>
</feature>
<proteinExistence type="predicted"/>
<keyword evidence="1" id="KW-0732">Signal</keyword>
<dbReference type="InterPro" id="IPR024079">
    <property type="entry name" value="MetalloPept_cat_dom_sf"/>
</dbReference>
<dbReference type="EMBL" id="JAUYVL010000001">
    <property type="protein sequence ID" value="MDP2499891.1"/>
    <property type="molecule type" value="Genomic_DNA"/>
</dbReference>
<gene>
    <name evidence="2" type="ORF">Q8W42_04130</name>
</gene>